<feature type="transmembrane region" description="Helical" evidence="13">
    <location>
        <begin position="481"/>
        <end position="506"/>
    </location>
</feature>
<dbReference type="SUPFAM" id="SSF52540">
    <property type="entry name" value="P-loop containing nucleoside triphosphate hydrolases"/>
    <property type="match status" value="1"/>
</dbReference>
<evidence type="ECO:0000256" key="13">
    <source>
        <dbReference type="RuleBase" id="RU362098"/>
    </source>
</evidence>
<organism evidence="15 16">
    <name type="scientific">Neolewinella antarctica</name>
    <dbReference type="NCBI Taxonomy" id="442734"/>
    <lineage>
        <taxon>Bacteria</taxon>
        <taxon>Pseudomonadati</taxon>
        <taxon>Bacteroidota</taxon>
        <taxon>Saprospiria</taxon>
        <taxon>Saprospirales</taxon>
        <taxon>Lewinellaceae</taxon>
        <taxon>Neolewinella</taxon>
    </lineage>
</organism>
<dbReference type="InterPro" id="IPR006073">
    <property type="entry name" value="GTP-bd"/>
</dbReference>
<sequence>MHSNQVTAPARTAVVGLVGNPNSGKSSLFNLLTGLRQRIGNFPGVTVEKKSGKLKLAEIRTPVGTMDGEIAEDVRGVREVEIIDFPGAYSCYPTSLDERLVVQELTNPAGDLYPDAIVYVADVTKLDKHLLLFTQLRDLDLPMVLVLNMADLIEETGLKVDVERLSSRLRVPVVPVSARQGTGVDELKEVIADLLRNPEAYRPEEPFYEPGTRARDVLSELRRVLPARNNYHALLLAHHASWLKHIPEKTRHLVQESRVKHGFHSLRAQVEETMERYDTFEPIVRDTVRRGTNQSSLTDKVDNVLTHQIFGPLIFVVIMVFLFQALFAWSAWPMDGIEWIFESLGTGVRAILGPGWLTDLLVDGVIAGLGGVLVFIPQIAILFFFIALLEEVGYLARAAYMFDSIMQRFGLNGRSVVALISGHACAIPAIMSTRTIANWKERLLTILVTPLTSCSARIPVYVILISFAVPDVSWGPFGAQGLAFTGLYFLGITAAMLSALAFKLVLKSPERSFLMLELPEYRSPVWRNVGVTVWQKVKTFIVEAGKIILLISVVLWGLSTYGPPGAMDAARTQVQSQVETQGLDDDQAADLLASEQLEASFAGHIGKAIEPAIRPLGYDWKIGIALFSSFAAREVFVGTMAIIYSIGSTDDELRIQDRMAEEINPRTGEPVYNQATAWSLLVFYVFAMMCMATTAVTKRETGGWKWPIIQFTFMTVLAYVSAMVVYQVLS</sequence>
<dbReference type="InterPro" id="IPR030389">
    <property type="entry name" value="G_FEOB_dom"/>
</dbReference>
<keyword evidence="6" id="KW-0547">Nucleotide-binding</keyword>
<dbReference type="Gene3D" id="3.40.50.300">
    <property type="entry name" value="P-loop containing nucleotide triphosphate hydrolases"/>
    <property type="match status" value="1"/>
</dbReference>
<dbReference type="InterPro" id="IPR011642">
    <property type="entry name" value="Gate_dom"/>
</dbReference>
<feature type="transmembrane region" description="Helical" evidence="13">
    <location>
        <begin position="675"/>
        <end position="696"/>
    </location>
</feature>
<evidence type="ECO:0000256" key="5">
    <source>
        <dbReference type="ARBA" id="ARBA00022692"/>
    </source>
</evidence>
<evidence type="ECO:0000313" key="15">
    <source>
        <dbReference type="EMBL" id="NJC26696.1"/>
    </source>
</evidence>
<evidence type="ECO:0000256" key="1">
    <source>
        <dbReference type="ARBA" id="ARBA00004651"/>
    </source>
</evidence>
<dbReference type="Pfam" id="PF02421">
    <property type="entry name" value="FeoB_N"/>
    <property type="match status" value="1"/>
</dbReference>
<keyword evidence="7 13" id="KW-1133">Transmembrane helix</keyword>
<reference evidence="15 16" key="1">
    <citation type="submission" date="2020-03" db="EMBL/GenBank/DDBJ databases">
        <title>Genomic Encyclopedia of Type Strains, Phase IV (KMG-IV): sequencing the most valuable type-strain genomes for metagenomic binning, comparative biology and taxonomic classification.</title>
        <authorList>
            <person name="Goeker M."/>
        </authorList>
    </citation>
    <scope>NUCLEOTIDE SEQUENCE [LARGE SCALE GENOMIC DNA]</scope>
    <source>
        <strain evidence="15 16">DSM 105096</strain>
    </source>
</reference>
<gene>
    <name evidence="15" type="ORF">GGR27_002206</name>
</gene>
<dbReference type="NCBIfam" id="TIGR00437">
    <property type="entry name" value="feoB"/>
    <property type="match status" value="1"/>
</dbReference>
<feature type="transmembrane region" description="Helical" evidence="13">
    <location>
        <begin position="309"/>
        <end position="332"/>
    </location>
</feature>
<name>A0ABX0XBP4_9BACT</name>
<dbReference type="InterPro" id="IPR011640">
    <property type="entry name" value="Fe2_transport_prot_B_C"/>
</dbReference>
<keyword evidence="2 13" id="KW-0813">Transport</keyword>
<accession>A0ABX0XBP4</accession>
<dbReference type="PRINTS" id="PR00326">
    <property type="entry name" value="GTP1OBG"/>
</dbReference>
<evidence type="ECO:0000256" key="12">
    <source>
        <dbReference type="NCBIfam" id="TIGR00437"/>
    </source>
</evidence>
<evidence type="ECO:0000256" key="2">
    <source>
        <dbReference type="ARBA" id="ARBA00022448"/>
    </source>
</evidence>
<dbReference type="Proteomes" id="UP000770785">
    <property type="component" value="Unassembled WGS sequence"/>
</dbReference>
<feature type="transmembrane region" description="Helical" evidence="13">
    <location>
        <begin position="443"/>
        <end position="469"/>
    </location>
</feature>
<comment type="subcellular location">
    <subcellularLocation>
        <location evidence="13">Cell inner membrane</location>
        <topology evidence="13">Multi-pass membrane protein</topology>
    </subcellularLocation>
    <subcellularLocation>
        <location evidence="1">Cell membrane</location>
        <topology evidence="1">Multi-pass membrane protein</topology>
    </subcellularLocation>
</comment>
<proteinExistence type="inferred from homology"/>
<dbReference type="EMBL" id="JAATJH010000003">
    <property type="protein sequence ID" value="NJC26696.1"/>
    <property type="molecule type" value="Genomic_DNA"/>
</dbReference>
<keyword evidence="11 13" id="KW-0472">Membrane</keyword>
<dbReference type="InterPro" id="IPR003373">
    <property type="entry name" value="Fe2_transport_prot-B"/>
</dbReference>
<evidence type="ECO:0000256" key="9">
    <source>
        <dbReference type="ARBA" id="ARBA00023065"/>
    </source>
</evidence>
<keyword evidence="16" id="KW-1185">Reference proteome</keyword>
<feature type="domain" description="FeoB-type G" evidence="14">
    <location>
        <begin position="12"/>
        <end position="197"/>
    </location>
</feature>
<dbReference type="PROSITE" id="PS51711">
    <property type="entry name" value="G_FEOB"/>
    <property type="match status" value="1"/>
</dbReference>
<feature type="transmembrane region" description="Helical" evidence="13">
    <location>
        <begin position="365"/>
        <end position="389"/>
    </location>
</feature>
<evidence type="ECO:0000256" key="7">
    <source>
        <dbReference type="ARBA" id="ARBA00022989"/>
    </source>
</evidence>
<dbReference type="Pfam" id="PF07664">
    <property type="entry name" value="FeoB_C"/>
    <property type="match status" value="1"/>
</dbReference>
<comment type="similarity">
    <text evidence="13">Belongs to the TRAFAC class TrmE-Era-EngA-EngB-Septin-like GTPase superfamily. FeoB GTPase (TC 9.A.8) family.</text>
</comment>
<evidence type="ECO:0000313" key="16">
    <source>
        <dbReference type="Proteomes" id="UP000770785"/>
    </source>
</evidence>
<keyword evidence="10 13" id="KW-0342">GTP-binding</keyword>
<dbReference type="InterPro" id="IPR050860">
    <property type="entry name" value="FeoB_GTPase"/>
</dbReference>
<evidence type="ECO:0000256" key="4">
    <source>
        <dbReference type="ARBA" id="ARBA00022496"/>
    </source>
</evidence>
<keyword evidence="3" id="KW-1003">Cell membrane</keyword>
<dbReference type="PANTHER" id="PTHR43185:SF1">
    <property type="entry name" value="FE(2+) TRANSPORTER FEOB"/>
    <property type="match status" value="1"/>
</dbReference>
<dbReference type="InterPro" id="IPR027417">
    <property type="entry name" value="P-loop_NTPase"/>
</dbReference>
<evidence type="ECO:0000256" key="11">
    <source>
        <dbReference type="ARBA" id="ARBA00023136"/>
    </source>
</evidence>
<dbReference type="Pfam" id="PF07670">
    <property type="entry name" value="Gate"/>
    <property type="match status" value="2"/>
</dbReference>
<evidence type="ECO:0000256" key="10">
    <source>
        <dbReference type="ARBA" id="ARBA00023134"/>
    </source>
</evidence>
<keyword evidence="9" id="KW-0406">Ion transport</keyword>
<protein>
    <recommendedName>
        <fullName evidence="12 13">Ferrous iron transport protein B</fullName>
    </recommendedName>
</protein>
<evidence type="ECO:0000256" key="8">
    <source>
        <dbReference type="ARBA" id="ARBA00023004"/>
    </source>
</evidence>
<dbReference type="CDD" id="cd01879">
    <property type="entry name" value="FeoB"/>
    <property type="match status" value="1"/>
</dbReference>
<feature type="transmembrane region" description="Helical" evidence="13">
    <location>
        <begin position="624"/>
        <end position="646"/>
    </location>
</feature>
<evidence type="ECO:0000256" key="6">
    <source>
        <dbReference type="ARBA" id="ARBA00022741"/>
    </source>
</evidence>
<feature type="transmembrane region" description="Helical" evidence="13">
    <location>
        <begin position="708"/>
        <end position="729"/>
    </location>
</feature>
<evidence type="ECO:0000256" key="3">
    <source>
        <dbReference type="ARBA" id="ARBA00022475"/>
    </source>
</evidence>
<keyword evidence="5 13" id="KW-0812">Transmembrane</keyword>
<evidence type="ECO:0000259" key="14">
    <source>
        <dbReference type="PROSITE" id="PS51711"/>
    </source>
</evidence>
<comment type="caution">
    <text evidence="15">The sequence shown here is derived from an EMBL/GenBank/DDBJ whole genome shotgun (WGS) entry which is preliminary data.</text>
</comment>
<dbReference type="PANTHER" id="PTHR43185">
    <property type="entry name" value="FERROUS IRON TRANSPORT PROTEIN B"/>
    <property type="match status" value="1"/>
</dbReference>
<keyword evidence="8 13" id="KW-0408">Iron</keyword>
<comment type="function">
    <text evidence="13">Probable transporter of a GTP-driven Fe(2+) uptake system.</text>
</comment>
<dbReference type="RefSeq" id="WP_168037461.1">
    <property type="nucleotide sequence ID" value="NZ_JAATJH010000003.1"/>
</dbReference>
<keyword evidence="4 13" id="KW-0410">Iron transport</keyword>
<comment type="caution">
    <text evidence="13">Lacks conserved residue(s) required for the propagation of feature annotation.</text>
</comment>